<dbReference type="AlphaFoldDB" id="A0A9X3LUV0"/>
<dbReference type="EMBL" id="JAKMUS010000009">
    <property type="protein sequence ID" value="MCZ9294196.1"/>
    <property type="molecule type" value="Genomic_DNA"/>
</dbReference>
<sequence>MDSTPRYPLIPTVLGDGMSVRVGNVVQAILFEHISTTAGPGRDLGTTVELEPYPLTGTWRVRWPLAFGAVIGEIDAETRAEFPLVESLHSRGITPRAHATFALNRATGIYGVTVHIAPAPFVVPRNNAPAEAVVLPQGNANEGILVQVAGGDYTATETMLMSPGHWLVGLNVHDETVVVTCEGRVLGTVGEHDNEIVMALLDSLSEAPVFARAMAVDGSITLDIARHSIAHAVRNLPVLPVAEMPQPQPFHVFEFSDGTIAVTVEGAAAIDPDDQPAPKDSARTVAVPGAPRELLFDDAPTQYFPAPVAFTPSNEDTEDTVASEESYLSEVEKVRLRRAERDNRLGDGPRHRKAD</sequence>
<feature type="region of interest" description="Disordered" evidence="1">
    <location>
        <begin position="308"/>
        <end position="331"/>
    </location>
</feature>
<evidence type="ECO:0000313" key="2">
    <source>
        <dbReference type="EMBL" id="MCZ9294196.1"/>
    </source>
</evidence>
<evidence type="ECO:0000313" key="3">
    <source>
        <dbReference type="Proteomes" id="UP001146468"/>
    </source>
</evidence>
<evidence type="ECO:0000256" key="1">
    <source>
        <dbReference type="SAM" id="MobiDB-lite"/>
    </source>
</evidence>
<accession>A0A9X3LUV0</accession>
<protein>
    <submittedName>
        <fullName evidence="2">Uncharacterized protein</fullName>
    </submittedName>
</protein>
<gene>
    <name evidence="2" type="ORF">L8U60_06820</name>
</gene>
<name>A0A9X3LUV0_9CORY</name>
<organism evidence="2 3">
    <name type="scientific">Corynebacterium meitnerae</name>
    <dbReference type="NCBI Taxonomy" id="2913498"/>
    <lineage>
        <taxon>Bacteria</taxon>
        <taxon>Bacillati</taxon>
        <taxon>Actinomycetota</taxon>
        <taxon>Actinomycetes</taxon>
        <taxon>Mycobacteriales</taxon>
        <taxon>Corynebacteriaceae</taxon>
        <taxon>Corynebacterium</taxon>
    </lineage>
</organism>
<keyword evidence="3" id="KW-1185">Reference proteome</keyword>
<proteinExistence type="predicted"/>
<reference evidence="2" key="1">
    <citation type="submission" date="2022-02" db="EMBL/GenBank/DDBJ databases">
        <title>Corynebacterium sp. from urogenital microbiome.</title>
        <authorList>
            <person name="Cappelli E.A."/>
            <person name="Ribeiro T.G."/>
            <person name="Peixe L."/>
        </authorList>
    </citation>
    <scope>NUCLEOTIDE SEQUENCE</scope>
    <source>
        <strain evidence="2">C8Ua_172</strain>
    </source>
</reference>
<dbReference type="RefSeq" id="WP_269965618.1">
    <property type="nucleotide sequence ID" value="NZ_JAKMUS010000009.1"/>
</dbReference>
<dbReference type="Proteomes" id="UP001146468">
    <property type="component" value="Unassembled WGS sequence"/>
</dbReference>
<comment type="caution">
    <text evidence="2">The sequence shown here is derived from an EMBL/GenBank/DDBJ whole genome shotgun (WGS) entry which is preliminary data.</text>
</comment>